<dbReference type="Pfam" id="PF04616">
    <property type="entry name" value="Glyco_hydro_43"/>
    <property type="match status" value="1"/>
</dbReference>
<organism evidence="7 8">
    <name type="scientific">Pseudoduganella albidiflava</name>
    <dbReference type="NCBI Taxonomy" id="321983"/>
    <lineage>
        <taxon>Bacteria</taxon>
        <taxon>Pseudomonadati</taxon>
        <taxon>Pseudomonadota</taxon>
        <taxon>Betaproteobacteria</taxon>
        <taxon>Burkholderiales</taxon>
        <taxon>Oxalobacteraceae</taxon>
        <taxon>Telluria group</taxon>
        <taxon>Pseudoduganella</taxon>
    </lineage>
</organism>
<proteinExistence type="inferred from homology"/>
<evidence type="ECO:0000256" key="3">
    <source>
        <dbReference type="ARBA" id="ARBA00023295"/>
    </source>
</evidence>
<dbReference type="InterPro" id="IPR041542">
    <property type="entry name" value="GH43_C2"/>
</dbReference>
<name>A0ABX5RTA1_9BURK</name>
<dbReference type="PANTHER" id="PTHR42812">
    <property type="entry name" value="BETA-XYLOSIDASE"/>
    <property type="match status" value="1"/>
</dbReference>
<protein>
    <submittedName>
        <fullName evidence="7">Glycosyl hydrolase 43 family protein</fullName>
    </submittedName>
</protein>
<dbReference type="Pfam" id="PF17851">
    <property type="entry name" value="GH43_C2"/>
    <property type="match status" value="1"/>
</dbReference>
<gene>
    <name evidence="7" type="ORF">EYF70_14040</name>
</gene>
<feature type="chain" id="PRO_5046012075" evidence="5">
    <location>
        <begin position="27"/>
        <end position="542"/>
    </location>
</feature>
<dbReference type="Gene3D" id="2.115.10.20">
    <property type="entry name" value="Glycosyl hydrolase domain, family 43"/>
    <property type="match status" value="1"/>
</dbReference>
<evidence type="ECO:0000256" key="5">
    <source>
        <dbReference type="SAM" id="SignalP"/>
    </source>
</evidence>
<evidence type="ECO:0000256" key="2">
    <source>
        <dbReference type="ARBA" id="ARBA00022801"/>
    </source>
</evidence>
<evidence type="ECO:0000313" key="8">
    <source>
        <dbReference type="Proteomes" id="UP000292307"/>
    </source>
</evidence>
<dbReference type="Gene3D" id="2.60.120.200">
    <property type="match status" value="1"/>
</dbReference>
<evidence type="ECO:0000256" key="4">
    <source>
        <dbReference type="RuleBase" id="RU361187"/>
    </source>
</evidence>
<dbReference type="InterPro" id="IPR006710">
    <property type="entry name" value="Glyco_hydro_43"/>
</dbReference>
<keyword evidence="2 4" id="KW-0378">Hydrolase</keyword>
<dbReference type="SUPFAM" id="SSF49899">
    <property type="entry name" value="Concanavalin A-like lectins/glucanases"/>
    <property type="match status" value="1"/>
</dbReference>
<evidence type="ECO:0000313" key="7">
    <source>
        <dbReference type="EMBL" id="QBI01847.1"/>
    </source>
</evidence>
<dbReference type="EMBL" id="CP036401">
    <property type="protein sequence ID" value="QBI01847.1"/>
    <property type="molecule type" value="Genomic_DNA"/>
</dbReference>
<dbReference type="PANTHER" id="PTHR42812:SF12">
    <property type="entry name" value="BETA-XYLOSIDASE-RELATED"/>
    <property type="match status" value="1"/>
</dbReference>
<keyword evidence="8" id="KW-1185">Reference proteome</keyword>
<keyword evidence="3 4" id="KW-0326">Glycosidase</keyword>
<keyword evidence="5" id="KW-0732">Signal</keyword>
<dbReference type="InterPro" id="IPR051795">
    <property type="entry name" value="Glycosyl_Hydrlase_43"/>
</dbReference>
<dbReference type="SUPFAM" id="SSF75005">
    <property type="entry name" value="Arabinanase/levansucrase/invertase"/>
    <property type="match status" value="1"/>
</dbReference>
<dbReference type="InterPro" id="IPR013320">
    <property type="entry name" value="ConA-like_dom_sf"/>
</dbReference>
<evidence type="ECO:0000256" key="1">
    <source>
        <dbReference type="ARBA" id="ARBA00009865"/>
    </source>
</evidence>
<dbReference type="InterPro" id="IPR023296">
    <property type="entry name" value="Glyco_hydro_beta-prop_sf"/>
</dbReference>
<dbReference type="RefSeq" id="WP_131145965.1">
    <property type="nucleotide sequence ID" value="NZ_BMWV01000004.1"/>
</dbReference>
<comment type="similarity">
    <text evidence="1 4">Belongs to the glycosyl hydrolase 43 family.</text>
</comment>
<evidence type="ECO:0000259" key="6">
    <source>
        <dbReference type="Pfam" id="PF17851"/>
    </source>
</evidence>
<dbReference type="Proteomes" id="UP000292307">
    <property type="component" value="Chromosome"/>
</dbReference>
<accession>A0ABX5RTA1</accession>
<feature type="signal peptide" evidence="5">
    <location>
        <begin position="1"/>
        <end position="26"/>
    </location>
</feature>
<feature type="domain" description="Beta-xylosidase C-terminal Concanavalin A-like" evidence="6">
    <location>
        <begin position="343"/>
        <end position="539"/>
    </location>
</feature>
<dbReference type="GO" id="GO:0016787">
    <property type="term" value="F:hydrolase activity"/>
    <property type="evidence" value="ECO:0007669"/>
    <property type="project" value="UniProtKB-KW"/>
</dbReference>
<reference evidence="7 8" key="1">
    <citation type="submission" date="2019-02" db="EMBL/GenBank/DDBJ databases">
        <title>Draft Genome Sequences of Six Type Strains of the Genus Massilia.</title>
        <authorList>
            <person name="Miess H."/>
            <person name="Frediansyhah A."/>
            <person name="Gross H."/>
        </authorList>
    </citation>
    <scope>NUCLEOTIDE SEQUENCE [LARGE SCALE GENOMIC DNA]</scope>
    <source>
        <strain evidence="7 8">DSM 17472</strain>
    </source>
</reference>
<sequence length="542" mass="58818">MAMRIGGKAALAGLLGGTCVALSAMAEAPAQRYKNPVIHADYSDPDVIRVGEEYFLVASSFHFSPGLPVLQSKDLVHWKIAGHVLPALPFHPSYDMVPPYTLTDSISKPVGPGMRYAGGVWAPAIRYHNARFYVYWATPDEGIFMSTADHPAGPWSAPVTVLAGAGYEDPCPFWDDDGKAWLVHSKVGAGPIILHAMTPDGTKLLDAGTTIIEDKVNLPVLEGPKVYKREGWYYIFAPIGGVGTGPQAVLRARTIQGPYEHRTVLHPGNGLAGPHQGGYVETPSGEGWFIHFNSTGAFGRIAHLQPVAWKDGWPVMGEAGLPVRDHAAPRTAARSPDYSLQDSDEFSNGALGLQWSWNHNPDPARWSLAQRPGFLRIEGNRARHLVRARNTLTQILQGPAAEITTRIELGGMAEGQRAGLALFGVRVPWIGVVREGGASYLTYANAGRELRGPALTAGAVVLRASVRADQTVQFSHALREGGPFKEFGPATELAKFSWWKGSRPAVFTYLRSDSDEAKASAPPGQIQRNYIDVDWFRVKVAR</sequence>
<dbReference type="CDD" id="cd09001">
    <property type="entry name" value="GH43_FsAxh1-like"/>
    <property type="match status" value="1"/>
</dbReference>